<dbReference type="Gene3D" id="2.130.10.10">
    <property type="entry name" value="YVTN repeat-like/Quinoprotein amine dehydrogenase"/>
    <property type="match status" value="2"/>
</dbReference>
<dbReference type="AlphaFoldDB" id="A0A6G4X0F9"/>
<dbReference type="InterPro" id="IPR015943">
    <property type="entry name" value="WD40/YVTN_repeat-like_dom_sf"/>
</dbReference>
<dbReference type="InterPro" id="IPR011045">
    <property type="entry name" value="N2O_reductase_N"/>
</dbReference>
<accession>A0A6G4X0F9</accession>
<dbReference type="EMBL" id="JAAKZZ010000187">
    <property type="protein sequence ID" value="NGO70347.1"/>
    <property type="molecule type" value="Genomic_DNA"/>
</dbReference>
<protein>
    <submittedName>
        <fullName evidence="1">YncE family protein</fullName>
    </submittedName>
</protein>
<name>A0A6G4X0F9_9ACTN</name>
<dbReference type="PANTHER" id="PTHR47197">
    <property type="entry name" value="PROTEIN NIRF"/>
    <property type="match status" value="1"/>
</dbReference>
<keyword evidence="2" id="KW-1185">Reference proteome</keyword>
<evidence type="ECO:0000313" key="1">
    <source>
        <dbReference type="EMBL" id="NGO70347.1"/>
    </source>
</evidence>
<dbReference type="SUPFAM" id="SSF50974">
    <property type="entry name" value="Nitrous oxide reductase, N-terminal domain"/>
    <property type="match status" value="1"/>
</dbReference>
<gene>
    <name evidence="1" type="ORF">G5C65_18725</name>
</gene>
<evidence type="ECO:0000313" key="2">
    <source>
        <dbReference type="Proteomes" id="UP000477722"/>
    </source>
</evidence>
<comment type="caution">
    <text evidence="1">The sequence shown here is derived from an EMBL/GenBank/DDBJ whole genome shotgun (WGS) entry which is preliminary data.</text>
</comment>
<sequence length="345" mass="34985">MSDVPAPLPSAAAPSDVAGDLLAVAGRGGEAVVFFDTVSYRQVDAARVLPGPYELCLDASRQLLLCSHPRHGGHQGDRGACADGVSVIDLTTRRVVDPIGVAPGQAPRHLAVDERRGLLYISVQAPGGLVAVDLTDHRKARWTPTGAPGPRGFALTADGAKAYVAHRGEAFVSVVDLTADRPARVVSATGGGGLALSPDSREVFVAGPARGPHGAGGPGISVIDAASDRVVRVIPSERALTSVHTTATGAVLAGEVRSTPAGGPDNGRLHIFAPETFEPLGEVEVGQVPVSVHSSPDGLVGYVSNLLSRTVSVIDLGSGRLITELAVEGAGGAGPHGLAHLPVAL</sequence>
<dbReference type="Proteomes" id="UP000477722">
    <property type="component" value="Unassembled WGS sequence"/>
</dbReference>
<dbReference type="InterPro" id="IPR051200">
    <property type="entry name" value="Host-pathogen_enzymatic-act"/>
</dbReference>
<reference evidence="1 2" key="1">
    <citation type="submission" date="2020-02" db="EMBL/GenBank/DDBJ databases">
        <title>Whole-genome analyses of novel actinobacteria.</title>
        <authorList>
            <person name="Sahin N."/>
            <person name="Tatar D."/>
        </authorList>
    </citation>
    <scope>NUCLEOTIDE SEQUENCE [LARGE SCALE GENOMIC DNA]</scope>
    <source>
        <strain evidence="1 2">SB3404</strain>
    </source>
</reference>
<dbReference type="PANTHER" id="PTHR47197:SF3">
    <property type="entry name" value="DIHYDRO-HEME D1 DEHYDROGENASE"/>
    <property type="match status" value="1"/>
</dbReference>
<dbReference type="RefSeq" id="WP_165300016.1">
    <property type="nucleotide sequence ID" value="NZ_JAAKZZ010000187.1"/>
</dbReference>
<proteinExistence type="predicted"/>
<organism evidence="1 2">
    <name type="scientific">Streptomyces boncukensis</name>
    <dbReference type="NCBI Taxonomy" id="2711219"/>
    <lineage>
        <taxon>Bacteria</taxon>
        <taxon>Bacillati</taxon>
        <taxon>Actinomycetota</taxon>
        <taxon>Actinomycetes</taxon>
        <taxon>Kitasatosporales</taxon>
        <taxon>Streptomycetaceae</taxon>
        <taxon>Streptomyces</taxon>
    </lineage>
</organism>